<dbReference type="AlphaFoldDB" id="A0AAN5CKJ1"/>
<comment type="similarity">
    <text evidence="1">Belongs to the peptidase S28 family.</text>
</comment>
<evidence type="ECO:0000256" key="4">
    <source>
        <dbReference type="ARBA" id="ARBA00022801"/>
    </source>
</evidence>
<reference evidence="7" key="1">
    <citation type="submission" date="2022-10" db="EMBL/GenBank/DDBJ databases">
        <title>Genome assembly of Pristionchus species.</title>
        <authorList>
            <person name="Yoshida K."/>
            <person name="Sommer R.J."/>
        </authorList>
    </citation>
    <scope>NUCLEOTIDE SEQUENCE [LARGE SCALE GENOMIC DNA]</scope>
    <source>
        <strain evidence="7">RS5460</strain>
    </source>
</reference>
<dbReference type="GO" id="GO:0008239">
    <property type="term" value="F:dipeptidyl-peptidase activity"/>
    <property type="evidence" value="ECO:0007669"/>
    <property type="project" value="TreeGrafter"/>
</dbReference>
<evidence type="ECO:0008006" key="8">
    <source>
        <dbReference type="Google" id="ProtNLM"/>
    </source>
</evidence>
<dbReference type="PANTHER" id="PTHR11010">
    <property type="entry name" value="PROTEASE S28 PRO-X CARBOXYPEPTIDASE-RELATED"/>
    <property type="match status" value="1"/>
</dbReference>
<dbReference type="EMBL" id="BTRK01000004">
    <property type="protein sequence ID" value="GMR46043.1"/>
    <property type="molecule type" value="Genomic_DNA"/>
</dbReference>
<evidence type="ECO:0000256" key="3">
    <source>
        <dbReference type="ARBA" id="ARBA00022729"/>
    </source>
</evidence>
<comment type="caution">
    <text evidence="6">The sequence shown here is derived from an EMBL/GenBank/DDBJ whole genome shotgun (WGS) entry which is preliminary data.</text>
</comment>
<dbReference type="InterPro" id="IPR029058">
    <property type="entry name" value="AB_hydrolase_fold"/>
</dbReference>
<keyword evidence="7" id="KW-1185">Reference proteome</keyword>
<dbReference type="GO" id="GO:0006508">
    <property type="term" value="P:proteolysis"/>
    <property type="evidence" value="ECO:0007669"/>
    <property type="project" value="UniProtKB-KW"/>
</dbReference>
<proteinExistence type="inferred from homology"/>
<sequence length="285" mass="31835">VLATSTTALPDIFRGRRRDGFTSHLFENDDPSRLDNDLAGTSTISQILDHFDLSNTETWHQTYFFNHAYVKDESKVNILYNPGEGAGKLSSITSASKSYVYYAQQLNADLYALEHRFYGTSQPTEDTFVENLKFLSSRQAIEDIAEFIRQINKNKAGEQKWIVVGGSYAGALSAWVRLKHPELIAGALASSAPILAQLDFYGYLQMVDADFKTHGGLCYDHISAGIDAAQKLLQSEEGRETLTNLFKISPPLSAYDGLSSFDIDIFFSYLISPFEYSAQYNKPTV</sequence>
<evidence type="ECO:0000313" key="7">
    <source>
        <dbReference type="Proteomes" id="UP001328107"/>
    </source>
</evidence>
<dbReference type="InterPro" id="IPR008758">
    <property type="entry name" value="Peptidase_S28"/>
</dbReference>
<keyword evidence="2" id="KW-0645">Protease</keyword>
<dbReference type="GO" id="GO:0070008">
    <property type="term" value="F:serine-type exopeptidase activity"/>
    <property type="evidence" value="ECO:0007669"/>
    <property type="project" value="InterPro"/>
</dbReference>
<accession>A0AAN5CKJ1</accession>
<feature type="non-terminal residue" evidence="6">
    <location>
        <position position="1"/>
    </location>
</feature>
<evidence type="ECO:0000313" key="6">
    <source>
        <dbReference type="EMBL" id="GMR46043.1"/>
    </source>
</evidence>
<dbReference type="PANTHER" id="PTHR11010:SF117">
    <property type="entry name" value="SERINE PROTEASE 16"/>
    <property type="match status" value="1"/>
</dbReference>
<organism evidence="6 7">
    <name type="scientific">Pristionchus mayeri</name>
    <dbReference type="NCBI Taxonomy" id="1317129"/>
    <lineage>
        <taxon>Eukaryota</taxon>
        <taxon>Metazoa</taxon>
        <taxon>Ecdysozoa</taxon>
        <taxon>Nematoda</taxon>
        <taxon>Chromadorea</taxon>
        <taxon>Rhabditida</taxon>
        <taxon>Rhabditina</taxon>
        <taxon>Diplogasteromorpha</taxon>
        <taxon>Diplogasteroidea</taxon>
        <taxon>Neodiplogasteridae</taxon>
        <taxon>Pristionchus</taxon>
    </lineage>
</organism>
<dbReference type="Proteomes" id="UP001328107">
    <property type="component" value="Unassembled WGS sequence"/>
</dbReference>
<dbReference type="Gene3D" id="3.40.50.1820">
    <property type="entry name" value="alpha/beta hydrolase"/>
    <property type="match status" value="1"/>
</dbReference>
<evidence type="ECO:0000256" key="1">
    <source>
        <dbReference type="ARBA" id="ARBA00011079"/>
    </source>
</evidence>
<dbReference type="Pfam" id="PF05577">
    <property type="entry name" value="Peptidase_S28"/>
    <property type="match status" value="1"/>
</dbReference>
<feature type="non-terminal residue" evidence="6">
    <location>
        <position position="285"/>
    </location>
</feature>
<evidence type="ECO:0000256" key="2">
    <source>
        <dbReference type="ARBA" id="ARBA00022670"/>
    </source>
</evidence>
<keyword evidence="3" id="KW-0732">Signal</keyword>
<keyword evidence="4" id="KW-0378">Hydrolase</keyword>
<name>A0AAN5CKJ1_9BILA</name>
<keyword evidence="5" id="KW-0325">Glycoprotein</keyword>
<dbReference type="SUPFAM" id="SSF53474">
    <property type="entry name" value="alpha/beta-Hydrolases"/>
    <property type="match status" value="1"/>
</dbReference>
<evidence type="ECO:0000256" key="5">
    <source>
        <dbReference type="ARBA" id="ARBA00023180"/>
    </source>
</evidence>
<gene>
    <name evidence="6" type="ORF">PMAYCL1PPCAC_16238</name>
</gene>
<protein>
    <recommendedName>
        <fullName evidence="8">Peptidase</fullName>
    </recommendedName>
</protein>